<keyword evidence="3" id="KW-1185">Reference proteome</keyword>
<dbReference type="InterPro" id="IPR007577">
    <property type="entry name" value="GlycoTrfase_DXD_sugar-bd_CS"/>
</dbReference>
<evidence type="ECO:0000256" key="1">
    <source>
        <dbReference type="ARBA" id="ARBA00022679"/>
    </source>
</evidence>
<accession>A0ABS5LFZ3</accession>
<dbReference type="GO" id="GO:0016740">
    <property type="term" value="F:transferase activity"/>
    <property type="evidence" value="ECO:0007669"/>
    <property type="project" value="UniProtKB-KW"/>
</dbReference>
<dbReference type="InterPro" id="IPR029044">
    <property type="entry name" value="Nucleotide-diphossugar_trans"/>
</dbReference>
<reference evidence="2 3" key="1">
    <citation type="submission" date="2021-04" db="EMBL/GenBank/DDBJ databases">
        <title>Metabacillus sp. strain KIGAM252 whole genome sequence.</title>
        <authorList>
            <person name="Seo M.-J."/>
            <person name="Cho E.-S."/>
            <person name="Hwang C.Y."/>
            <person name="Yoon D.J."/>
        </authorList>
    </citation>
    <scope>NUCLEOTIDE SEQUENCE [LARGE SCALE GENOMIC DNA]</scope>
    <source>
        <strain evidence="2 3">KIGAM252</strain>
    </source>
</reference>
<protein>
    <submittedName>
        <fullName evidence="2">Glycosyl transferase</fullName>
    </submittedName>
</protein>
<keyword evidence="1 2" id="KW-0808">Transferase</keyword>
<organism evidence="2 3">
    <name type="scientific">Metabacillus flavus</name>
    <dbReference type="NCBI Taxonomy" id="2823519"/>
    <lineage>
        <taxon>Bacteria</taxon>
        <taxon>Bacillati</taxon>
        <taxon>Bacillota</taxon>
        <taxon>Bacilli</taxon>
        <taxon>Bacillales</taxon>
        <taxon>Bacillaceae</taxon>
        <taxon>Metabacillus</taxon>
    </lineage>
</organism>
<dbReference type="Proteomes" id="UP000682403">
    <property type="component" value="Unassembled WGS sequence"/>
</dbReference>
<dbReference type="EMBL" id="JAGVRK010000001">
    <property type="protein sequence ID" value="MBS2969658.1"/>
    <property type="molecule type" value="Genomic_DNA"/>
</dbReference>
<dbReference type="PANTHER" id="PTHR32385:SF15">
    <property type="entry name" value="INOSITOL PHOSPHOCERAMIDE MANNOSYLTRANSFERASE 1"/>
    <property type="match status" value="1"/>
</dbReference>
<dbReference type="InterPro" id="IPR051706">
    <property type="entry name" value="Glycosyltransferase_domain"/>
</dbReference>
<proteinExistence type="predicted"/>
<dbReference type="Pfam" id="PF04488">
    <property type="entry name" value="Gly_transf_sug"/>
    <property type="match status" value="1"/>
</dbReference>
<evidence type="ECO:0000313" key="2">
    <source>
        <dbReference type="EMBL" id="MBS2969658.1"/>
    </source>
</evidence>
<dbReference type="RefSeq" id="WP_211559201.1">
    <property type="nucleotide sequence ID" value="NZ_JAGVRK010000001.1"/>
</dbReference>
<evidence type="ECO:0000313" key="3">
    <source>
        <dbReference type="Proteomes" id="UP000682403"/>
    </source>
</evidence>
<dbReference type="PANTHER" id="PTHR32385">
    <property type="entry name" value="MANNOSYL PHOSPHORYLINOSITOL CERAMIDE SYNTHASE"/>
    <property type="match status" value="1"/>
</dbReference>
<name>A0ABS5LFZ3_9BACI</name>
<dbReference type="Gene3D" id="3.90.550.20">
    <property type="match status" value="1"/>
</dbReference>
<comment type="caution">
    <text evidence="2">The sequence shown here is derived from an EMBL/GenBank/DDBJ whole genome shotgun (WGS) entry which is preliminary data.</text>
</comment>
<dbReference type="SUPFAM" id="SSF53448">
    <property type="entry name" value="Nucleotide-diphospho-sugar transferases"/>
    <property type="match status" value="1"/>
</dbReference>
<gene>
    <name evidence="2" type="ORF">J9317_12875</name>
</gene>
<sequence length="251" mass="28943">MNKKEMIPRIVHYCWFGKGEKPKIVQKCIKSWEKQLEGYTFIEWNENNFDINSHLFVKEAYASKKYAFVSDYVRLAALYEHGGIYMDTDVEVLKPIDPLLEYEAFTGFEDGTFLQSGTMGFTKEHILIKYFLSYYDGKRFINHDGSLNMKTNTSIMTNQCKEFGLIQNGKHQVLNNGVTVFPRTYFSPYDYINGESFINEESYTIHHYAQTWLPASTRFKSSLKRAASKIIGPKAIAAMRNTFSQSGGGIK</sequence>